<keyword evidence="2" id="KW-0540">Nuclease</keyword>
<dbReference type="Gene3D" id="3.60.10.10">
    <property type="entry name" value="Endonuclease/exonuclease/phosphatase"/>
    <property type="match status" value="1"/>
</dbReference>
<keyword evidence="2" id="KW-0378">Hydrolase</keyword>
<organism evidence="2 3">
    <name type="scientific">Roseisalinus antarcticus</name>
    <dbReference type="NCBI Taxonomy" id="254357"/>
    <lineage>
        <taxon>Bacteria</taxon>
        <taxon>Pseudomonadati</taxon>
        <taxon>Pseudomonadota</taxon>
        <taxon>Alphaproteobacteria</taxon>
        <taxon>Rhodobacterales</taxon>
        <taxon>Roseobacteraceae</taxon>
        <taxon>Roseisalinus</taxon>
    </lineage>
</organism>
<protein>
    <submittedName>
        <fullName evidence="2">Endonuclease/Exonuclease/phosphatase family protein</fullName>
    </submittedName>
</protein>
<dbReference type="GO" id="GO:0004519">
    <property type="term" value="F:endonuclease activity"/>
    <property type="evidence" value="ECO:0007669"/>
    <property type="project" value="UniProtKB-KW"/>
</dbReference>
<proteinExistence type="predicted"/>
<keyword evidence="2" id="KW-0255">Endonuclease</keyword>
<feature type="domain" description="Endonuclease/exonuclease/phosphatase" evidence="1">
    <location>
        <begin position="4"/>
        <end position="329"/>
    </location>
</feature>
<evidence type="ECO:0000313" key="3">
    <source>
        <dbReference type="Proteomes" id="UP000193900"/>
    </source>
</evidence>
<dbReference type="SUPFAM" id="SSF56219">
    <property type="entry name" value="DNase I-like"/>
    <property type="match status" value="1"/>
</dbReference>
<sequence>MRIATYNVEWFTHLFDDRGDFLPAGGWSGRRDVTRGQQAAALAEVFSAMDADAVMVIEAPDSHARRDGVAALLSFAARFGLRTRAALLGFVNQTQQEIALLYDPDAMTVRHDPKGAISGDAWAPRFDQGFRFDLDIDRAPETIHWSKPPLELAVTTAAGITLRMIGVHAKSKAPHGARTAHEVMAVSIANRRKQLAQCIWLRHRIETHLEAGDSLIVLGDFNDGPGLDEYEKLFGRSGIEIVMGEGDGARLHDPHARAALTQRLGARPTSARFRIPPEGRYLSALLDYVMVSADLLERAPRWLIWHPFEDPDCFADDRLRRALLTASDHFPVSLDIDI</sequence>
<dbReference type="AlphaFoldDB" id="A0A1Y5SXI9"/>
<keyword evidence="2" id="KW-0269">Exonuclease</keyword>
<reference evidence="2 3" key="1">
    <citation type="submission" date="2017-03" db="EMBL/GenBank/DDBJ databases">
        <authorList>
            <person name="Afonso C.L."/>
            <person name="Miller P.J."/>
            <person name="Scott M.A."/>
            <person name="Spackman E."/>
            <person name="Goraichik I."/>
            <person name="Dimitrov K.M."/>
            <person name="Suarez D.L."/>
            <person name="Swayne D.E."/>
        </authorList>
    </citation>
    <scope>NUCLEOTIDE SEQUENCE [LARGE SCALE GENOMIC DNA]</scope>
    <source>
        <strain evidence="2 3">CECT 7023</strain>
    </source>
</reference>
<dbReference type="RefSeq" id="WP_085878837.1">
    <property type="nucleotide sequence ID" value="NZ_FWFZ01000008.1"/>
</dbReference>
<evidence type="ECO:0000313" key="2">
    <source>
        <dbReference type="EMBL" id="SLN47389.1"/>
    </source>
</evidence>
<accession>A0A1Y5SXI9</accession>
<dbReference type="OrthoDB" id="6199360at2"/>
<dbReference type="Proteomes" id="UP000193900">
    <property type="component" value="Unassembled WGS sequence"/>
</dbReference>
<gene>
    <name evidence="2" type="ORF">ROA7023_01987</name>
</gene>
<evidence type="ECO:0000259" key="1">
    <source>
        <dbReference type="Pfam" id="PF03372"/>
    </source>
</evidence>
<dbReference type="InterPro" id="IPR036691">
    <property type="entry name" value="Endo/exonu/phosph_ase_sf"/>
</dbReference>
<dbReference type="Pfam" id="PF03372">
    <property type="entry name" value="Exo_endo_phos"/>
    <property type="match status" value="1"/>
</dbReference>
<keyword evidence="3" id="KW-1185">Reference proteome</keyword>
<name>A0A1Y5SXI9_9RHOB</name>
<dbReference type="InterPro" id="IPR005135">
    <property type="entry name" value="Endo/exonuclease/phosphatase"/>
</dbReference>
<dbReference type="GO" id="GO:0004527">
    <property type="term" value="F:exonuclease activity"/>
    <property type="evidence" value="ECO:0007669"/>
    <property type="project" value="UniProtKB-KW"/>
</dbReference>
<dbReference type="EMBL" id="FWFZ01000008">
    <property type="protein sequence ID" value="SLN47389.1"/>
    <property type="molecule type" value="Genomic_DNA"/>
</dbReference>